<reference evidence="12" key="1">
    <citation type="submission" date="2021-01" db="EMBL/GenBank/DDBJ databases">
        <authorList>
            <person name="Bezrukov I."/>
        </authorList>
    </citation>
    <scope>NUCLEOTIDE SEQUENCE</scope>
</reference>
<dbReference type="PROSITE" id="PS00674">
    <property type="entry name" value="AAA"/>
    <property type="match status" value="1"/>
</dbReference>
<organism evidence="12 13">
    <name type="scientific">Arabidopsis arenosa</name>
    <name type="common">Sand rock-cress</name>
    <name type="synonym">Cardaminopsis arenosa</name>
    <dbReference type="NCBI Taxonomy" id="38785"/>
    <lineage>
        <taxon>Eukaryota</taxon>
        <taxon>Viridiplantae</taxon>
        <taxon>Streptophyta</taxon>
        <taxon>Embryophyta</taxon>
        <taxon>Tracheophyta</taxon>
        <taxon>Spermatophyta</taxon>
        <taxon>Magnoliopsida</taxon>
        <taxon>eudicotyledons</taxon>
        <taxon>Gunneridae</taxon>
        <taxon>Pentapetalae</taxon>
        <taxon>rosids</taxon>
        <taxon>malvids</taxon>
        <taxon>Brassicales</taxon>
        <taxon>Brassicaceae</taxon>
        <taxon>Camelineae</taxon>
        <taxon>Arabidopsis</taxon>
    </lineage>
</organism>
<evidence type="ECO:0000256" key="8">
    <source>
        <dbReference type="RuleBase" id="RU003651"/>
    </source>
</evidence>
<feature type="coiled-coil region" evidence="9">
    <location>
        <begin position="468"/>
        <end position="502"/>
    </location>
</feature>
<dbReference type="InterPro" id="IPR058017">
    <property type="entry name" value="At3g28540-like_C"/>
</dbReference>
<dbReference type="AlphaFoldDB" id="A0A8S2AQK4"/>
<dbReference type="InterPro" id="IPR027417">
    <property type="entry name" value="P-loop_NTPase"/>
</dbReference>
<keyword evidence="4" id="KW-0378">Hydrolase</keyword>
<keyword evidence="6" id="KW-0460">Magnesium</keyword>
<sequence>MVFSRDILSPASMFSSYASMMGYIMIIKPMIHTIIPRPVQNFVFSYLKSFAGSRSSTLTLTIDQLSSMYIPEELYDAAQAYLSTKISPNSVRLIMARDPAEKKVKLYLSDGEVVSDVYNGIKLEWRFSASNKNNTMAEEYGQSYQGNFQREYLELSFDKKHRDLVVNSYIPYVESEAKVVNNNRRILNMHSYSHVTQKWQSVNFEHPSTFNTMAMNDDLKRSVIEDLDRFVGRKDYYKRVGKAWKRGYLLYGPPGTGKSSLVAAMANYLKFDIYDLQLASVQGDAHLRSLLLSTKNSSILLVEDIDCSVDLPTRLQPETETTLPLGAFQVSTPLTLSGLLNCIDGLWSSCGNERIIIFTTNNKEKLDPALLRPGRMDMHIYMGHCSFEGFKTLASNYLGLSDENDDTHPLYPDIKHLIDGQVLTPAQVAEELMKDEDADAALEGLVKVLKRKRSEPEKCDDESKMKKLKEGEKIIADAEEAVADAEEAVADAEETLRELEVLSPAQVEDKEELVDSQYAHVMPALLSGPRLMAQSGFPGFYRGGRGIGPGFRGRGMGFRRM</sequence>
<keyword evidence="10" id="KW-0812">Transmembrane</keyword>
<dbReference type="InterPro" id="IPR003960">
    <property type="entry name" value="ATPase_AAA_CS"/>
</dbReference>
<dbReference type="CDD" id="cd19510">
    <property type="entry name" value="RecA-like_BCS1"/>
    <property type="match status" value="1"/>
</dbReference>
<comment type="cofactor">
    <cofactor evidence="1">
        <name>Mg(2+)</name>
        <dbReference type="ChEBI" id="CHEBI:18420"/>
    </cofactor>
</comment>
<evidence type="ECO:0000256" key="4">
    <source>
        <dbReference type="ARBA" id="ARBA00022801"/>
    </source>
</evidence>
<proteinExistence type="inferred from homology"/>
<dbReference type="PANTHER" id="PTHR23070">
    <property type="entry name" value="BCS1 AAA-TYPE ATPASE"/>
    <property type="match status" value="1"/>
</dbReference>
<evidence type="ECO:0000256" key="1">
    <source>
        <dbReference type="ARBA" id="ARBA00001946"/>
    </source>
</evidence>
<dbReference type="GO" id="GO:0016887">
    <property type="term" value="F:ATP hydrolysis activity"/>
    <property type="evidence" value="ECO:0007669"/>
    <property type="project" value="InterPro"/>
</dbReference>
<evidence type="ECO:0000256" key="9">
    <source>
        <dbReference type="SAM" id="Coils"/>
    </source>
</evidence>
<dbReference type="Pfam" id="PF00004">
    <property type="entry name" value="AAA"/>
    <property type="match status" value="1"/>
</dbReference>
<dbReference type="SMART" id="SM00382">
    <property type="entry name" value="AAA"/>
    <property type="match status" value="1"/>
</dbReference>
<comment type="catalytic activity">
    <reaction evidence="7">
        <text>ATP + H2O = ADP + phosphate + H(+)</text>
        <dbReference type="Rhea" id="RHEA:13065"/>
        <dbReference type="ChEBI" id="CHEBI:15377"/>
        <dbReference type="ChEBI" id="CHEBI:15378"/>
        <dbReference type="ChEBI" id="CHEBI:30616"/>
        <dbReference type="ChEBI" id="CHEBI:43474"/>
        <dbReference type="ChEBI" id="CHEBI:456216"/>
    </reaction>
</comment>
<evidence type="ECO:0000259" key="11">
    <source>
        <dbReference type="SMART" id="SM00382"/>
    </source>
</evidence>
<dbReference type="InterPro" id="IPR025753">
    <property type="entry name" value="AAA_N_dom"/>
</dbReference>
<dbReference type="InterPro" id="IPR050747">
    <property type="entry name" value="Mitochondrial_chaperone_BCS1"/>
</dbReference>
<feature type="transmembrane region" description="Helical" evidence="10">
    <location>
        <begin position="7"/>
        <end position="26"/>
    </location>
</feature>
<dbReference type="SUPFAM" id="SSF52540">
    <property type="entry name" value="P-loop containing nucleoside triphosphate hydrolases"/>
    <property type="match status" value="1"/>
</dbReference>
<dbReference type="Pfam" id="PF14363">
    <property type="entry name" value="AAA_assoc"/>
    <property type="match status" value="1"/>
</dbReference>
<dbReference type="InterPro" id="IPR003959">
    <property type="entry name" value="ATPase_AAA_core"/>
</dbReference>
<keyword evidence="9" id="KW-0175">Coiled coil</keyword>
<dbReference type="EMBL" id="LR999456">
    <property type="protein sequence ID" value="CAE6106990.1"/>
    <property type="molecule type" value="Genomic_DNA"/>
</dbReference>
<evidence type="ECO:0000256" key="2">
    <source>
        <dbReference type="ARBA" id="ARBA00007448"/>
    </source>
</evidence>
<protein>
    <recommendedName>
        <fullName evidence="11">AAA+ ATPase domain-containing protein</fullName>
    </recommendedName>
</protein>
<gene>
    <name evidence="12" type="ORF">AARE701A_LOCUS15506</name>
</gene>
<keyword evidence="10" id="KW-1133">Transmembrane helix</keyword>
<dbReference type="Pfam" id="PF25568">
    <property type="entry name" value="AAA_lid_At3g28540"/>
    <property type="match status" value="1"/>
</dbReference>
<dbReference type="InterPro" id="IPR003593">
    <property type="entry name" value="AAA+_ATPase"/>
</dbReference>
<evidence type="ECO:0000313" key="13">
    <source>
        <dbReference type="Proteomes" id="UP000682877"/>
    </source>
</evidence>
<evidence type="ECO:0000256" key="5">
    <source>
        <dbReference type="ARBA" id="ARBA00022840"/>
    </source>
</evidence>
<evidence type="ECO:0000256" key="7">
    <source>
        <dbReference type="ARBA" id="ARBA00049360"/>
    </source>
</evidence>
<keyword evidence="5 8" id="KW-0067">ATP-binding</keyword>
<accession>A0A8S2AQK4</accession>
<evidence type="ECO:0000313" key="12">
    <source>
        <dbReference type="EMBL" id="CAE6106990.1"/>
    </source>
</evidence>
<evidence type="ECO:0000256" key="6">
    <source>
        <dbReference type="ARBA" id="ARBA00022842"/>
    </source>
</evidence>
<dbReference type="Gene3D" id="3.40.50.300">
    <property type="entry name" value="P-loop containing nucleotide triphosphate hydrolases"/>
    <property type="match status" value="1"/>
</dbReference>
<keyword evidence="3 8" id="KW-0547">Nucleotide-binding</keyword>
<dbReference type="GO" id="GO:0006950">
    <property type="term" value="P:response to stress"/>
    <property type="evidence" value="ECO:0007669"/>
    <property type="project" value="UniProtKB-ARBA"/>
</dbReference>
<name>A0A8S2AQK4_ARAAE</name>
<keyword evidence="13" id="KW-1185">Reference proteome</keyword>
<dbReference type="Gene3D" id="6.10.280.40">
    <property type="match status" value="1"/>
</dbReference>
<keyword evidence="10" id="KW-0472">Membrane</keyword>
<feature type="domain" description="AAA+ ATPase" evidence="11">
    <location>
        <begin position="244"/>
        <end position="386"/>
    </location>
</feature>
<evidence type="ECO:0000256" key="3">
    <source>
        <dbReference type="ARBA" id="ARBA00022741"/>
    </source>
</evidence>
<evidence type="ECO:0000256" key="10">
    <source>
        <dbReference type="SAM" id="Phobius"/>
    </source>
</evidence>
<comment type="similarity">
    <text evidence="2">Belongs to the AAA ATPase family. BCS1 subfamily.</text>
</comment>
<dbReference type="GO" id="GO:0005524">
    <property type="term" value="F:ATP binding"/>
    <property type="evidence" value="ECO:0007669"/>
    <property type="project" value="UniProtKB-KW"/>
</dbReference>
<dbReference type="Proteomes" id="UP000682877">
    <property type="component" value="Chromosome 6"/>
</dbReference>